<feature type="repeat" description="PPR" evidence="3">
    <location>
        <begin position="438"/>
        <end position="472"/>
    </location>
</feature>
<dbReference type="Pfam" id="PF01535">
    <property type="entry name" value="PPR"/>
    <property type="match status" value="3"/>
</dbReference>
<dbReference type="PANTHER" id="PTHR47926:SF424">
    <property type="entry name" value="PENTACOTRIPEPTIDE-REPEAT REGION OF PRORP DOMAIN-CONTAINING PROTEIN"/>
    <property type="match status" value="1"/>
</dbReference>
<feature type="repeat" description="PPR" evidence="3">
    <location>
        <begin position="335"/>
        <end position="369"/>
    </location>
</feature>
<dbReference type="FunFam" id="1.25.40.10:FF:001175">
    <property type="entry name" value="Pentatricopeptide repeat-containing protein At1g19720"/>
    <property type="match status" value="1"/>
</dbReference>
<dbReference type="InterPro" id="IPR011990">
    <property type="entry name" value="TPR-like_helical_dom_sf"/>
</dbReference>
<dbReference type="InterPro" id="IPR046848">
    <property type="entry name" value="E_motif"/>
</dbReference>
<dbReference type="PANTHER" id="PTHR47926">
    <property type="entry name" value="PENTATRICOPEPTIDE REPEAT-CONTAINING PROTEIN"/>
    <property type="match status" value="1"/>
</dbReference>
<evidence type="ECO:0008006" key="6">
    <source>
        <dbReference type="Google" id="ProtNLM"/>
    </source>
</evidence>
<evidence type="ECO:0000256" key="3">
    <source>
        <dbReference type="PROSITE-ProRule" id="PRU00708"/>
    </source>
</evidence>
<dbReference type="AlphaFoldDB" id="A0A1R3III6"/>
<organism evidence="4 5">
    <name type="scientific">Corchorus olitorius</name>
    <dbReference type="NCBI Taxonomy" id="93759"/>
    <lineage>
        <taxon>Eukaryota</taxon>
        <taxon>Viridiplantae</taxon>
        <taxon>Streptophyta</taxon>
        <taxon>Embryophyta</taxon>
        <taxon>Tracheophyta</taxon>
        <taxon>Spermatophyta</taxon>
        <taxon>Magnoliopsida</taxon>
        <taxon>eudicotyledons</taxon>
        <taxon>Gunneridae</taxon>
        <taxon>Pentapetalae</taxon>
        <taxon>rosids</taxon>
        <taxon>malvids</taxon>
        <taxon>Malvales</taxon>
        <taxon>Malvaceae</taxon>
        <taxon>Grewioideae</taxon>
        <taxon>Apeibeae</taxon>
        <taxon>Corchorus</taxon>
    </lineage>
</organism>
<feature type="repeat" description="PPR" evidence="3">
    <location>
        <begin position="98"/>
        <end position="132"/>
    </location>
</feature>
<dbReference type="FunFam" id="1.25.40.10:FF:000344">
    <property type="entry name" value="Pentatricopeptide repeat-containing protein"/>
    <property type="match status" value="1"/>
</dbReference>
<dbReference type="GO" id="GO:0009451">
    <property type="term" value="P:RNA modification"/>
    <property type="evidence" value="ECO:0007669"/>
    <property type="project" value="InterPro"/>
</dbReference>
<comment type="similarity">
    <text evidence="2">Belongs to the PPR family. PCMP-E subfamily.</text>
</comment>
<evidence type="ECO:0000256" key="1">
    <source>
        <dbReference type="ARBA" id="ARBA00022737"/>
    </source>
</evidence>
<reference evidence="5" key="1">
    <citation type="submission" date="2013-09" db="EMBL/GenBank/DDBJ databases">
        <title>Corchorus olitorius genome sequencing.</title>
        <authorList>
            <person name="Alam M."/>
            <person name="Haque M.S."/>
            <person name="Islam M.S."/>
            <person name="Emdad E.M."/>
            <person name="Islam M.M."/>
            <person name="Ahmed B."/>
            <person name="Halim A."/>
            <person name="Hossen Q.M.M."/>
            <person name="Hossain M.Z."/>
            <person name="Ahmed R."/>
            <person name="Khan M.M."/>
            <person name="Islam R."/>
            <person name="Rashid M.M."/>
            <person name="Khan S.A."/>
            <person name="Rahman M.S."/>
            <person name="Alam M."/>
            <person name="Yahiya A.S."/>
            <person name="Khan M.S."/>
            <person name="Azam M.S."/>
            <person name="Haque T."/>
            <person name="Lashkar M.Z.H."/>
            <person name="Akhand A.I."/>
            <person name="Morshed G."/>
            <person name="Roy S."/>
            <person name="Uddin K.S."/>
            <person name="Rabeya T."/>
            <person name="Hossain A.S."/>
            <person name="Chowdhury A."/>
            <person name="Snigdha A.R."/>
            <person name="Mortoza M.S."/>
            <person name="Matin S.A."/>
            <person name="Hoque S.M.E."/>
            <person name="Islam M.K."/>
            <person name="Roy D.K."/>
            <person name="Haider R."/>
            <person name="Moosa M.M."/>
            <person name="Elias S.M."/>
            <person name="Hasan A.M."/>
            <person name="Jahan S."/>
            <person name="Shafiuddin M."/>
            <person name="Mahmood N."/>
            <person name="Shommy N.S."/>
        </authorList>
    </citation>
    <scope>NUCLEOTIDE SEQUENCE [LARGE SCALE GENOMIC DNA]</scope>
    <source>
        <strain evidence="5">cv. O-4</strain>
    </source>
</reference>
<accession>A0A1R3III6</accession>
<dbReference type="FunFam" id="1.25.40.10:FF:000090">
    <property type="entry name" value="Pentatricopeptide repeat-containing protein, chloroplastic"/>
    <property type="match status" value="1"/>
</dbReference>
<sequence length="689" mass="76641">MKHHIIKLVTNGLYKEALHLYTQHHSASLFPNKFTFPPLFKACAKLNSPIQGQILHAHLIKTGFCHDTYAATALTDMYMKLHHLESAIKVFAEMPDWNVASLNTVISGFWRNGYFQEAMIVFKGMCYGSSMPNSLTIAAVLPACQSLELGMQVHAFATKLGVGLDVYVATSLLTIYSNLGEIVLATKLFVNLTNKNVVSYNAFVSGLLHNGVPAVVLNVFKDMRDGSQEEQPNSVTFVSVISACASLLYLQFGRQVHGVAMKTDVQFDTMVRTALVDMYSKCRAWQWGYDMFKEMNGSRNLITWNSMIAGLMLNNQSGMAVALFEKLEFEGIKPDSATWNSMISGFSQLGQGFDAFKYFQKMQSAGLEPSLKCITTLLPACAVLSALKHGKEIHGHAIRRGMSNEVFMATALIDMYMKCGYSSFARKIFDQFELKPDDPAFWNAMIYGYGRNGENEPALEIFDLMQEEKVKPNSATIIAVLSSCSHAGQVDRGLQVFRMMDENYNLRPNLEHFSSIVDLLGRCSRLEEAKELIDEMPDPPSTVYASLLGACRCHLNYELGEEMAMKLLELEPENPAPLVTLSSIYAVVGRWGDVERIRRIIDDRGLRKSEGFSSMALALGQNIKGQTMELAALVRARMEANKLKALVRAAASSSSSETQITEEQRARIEANRLKALERAAARARSLQST</sequence>
<name>A0A1R3III6_9ROSI</name>
<gene>
    <name evidence="4" type="ORF">COLO4_23035</name>
</gene>
<dbReference type="Gene3D" id="1.25.40.10">
    <property type="entry name" value="Tetratricopeptide repeat domain"/>
    <property type="match status" value="4"/>
</dbReference>
<dbReference type="SUPFAM" id="SSF48452">
    <property type="entry name" value="TPR-like"/>
    <property type="match status" value="1"/>
</dbReference>
<dbReference type="Pfam" id="PF13041">
    <property type="entry name" value="PPR_2"/>
    <property type="match status" value="3"/>
</dbReference>
<keyword evidence="1" id="KW-0677">Repeat</keyword>
<comment type="caution">
    <text evidence="4">The sequence shown here is derived from an EMBL/GenBank/DDBJ whole genome shotgun (WGS) entry which is preliminary data.</text>
</comment>
<dbReference type="Pfam" id="PF20431">
    <property type="entry name" value="E_motif"/>
    <property type="match status" value="1"/>
</dbReference>
<feature type="repeat" description="PPR" evidence="3">
    <location>
        <begin position="300"/>
        <end position="334"/>
    </location>
</feature>
<evidence type="ECO:0000313" key="4">
    <source>
        <dbReference type="EMBL" id="OMO82408.1"/>
    </source>
</evidence>
<dbReference type="STRING" id="93759.A0A1R3III6"/>
<keyword evidence="5" id="KW-1185">Reference proteome</keyword>
<dbReference type="InterPro" id="IPR002885">
    <property type="entry name" value="PPR_rpt"/>
</dbReference>
<evidence type="ECO:0000256" key="2">
    <source>
        <dbReference type="ARBA" id="ARBA00061659"/>
    </source>
</evidence>
<dbReference type="NCBIfam" id="TIGR00756">
    <property type="entry name" value="PPR"/>
    <property type="match status" value="4"/>
</dbReference>
<dbReference type="OrthoDB" id="185373at2759"/>
<proteinExistence type="inferred from homology"/>
<dbReference type="FunFam" id="1.25.40.10:FF:000196">
    <property type="entry name" value="Pentatricopeptide repeat-containing protein At4g14850"/>
    <property type="match status" value="1"/>
</dbReference>
<protein>
    <recommendedName>
        <fullName evidence="6">Pentatricopeptide repeat-containing protein</fullName>
    </recommendedName>
</protein>
<dbReference type="EMBL" id="AWUE01018145">
    <property type="protein sequence ID" value="OMO82408.1"/>
    <property type="molecule type" value="Genomic_DNA"/>
</dbReference>
<dbReference type="GO" id="GO:0003723">
    <property type="term" value="F:RNA binding"/>
    <property type="evidence" value="ECO:0007669"/>
    <property type="project" value="InterPro"/>
</dbReference>
<dbReference type="InterPro" id="IPR046960">
    <property type="entry name" value="PPR_At4g14850-like_plant"/>
</dbReference>
<dbReference type="PROSITE" id="PS51375">
    <property type="entry name" value="PPR"/>
    <property type="match status" value="4"/>
</dbReference>
<dbReference type="Proteomes" id="UP000187203">
    <property type="component" value="Unassembled WGS sequence"/>
</dbReference>
<evidence type="ECO:0000313" key="5">
    <source>
        <dbReference type="Proteomes" id="UP000187203"/>
    </source>
</evidence>